<sequence length="284" mass="32783">MPEHIKRIVEKATSTIVDSVVPVSGGDINDSFDVKTSDGRFFVKTNREGPESFFEREVEGLKRIASTHTVHVPEVIDFSDENHPSYLILEWVQPKRGFDEAILGQKIAQLHHHTHSQYGFSDFTYVGTLKQPNGLYDNWAKYYRDQRLRNQMTIGESLGVMKGQRANKLNQLLDQIERIVPKDPPPSYLHGDLWNGNWMFDQEGKPYVIDPSFLYGDRYFELAFADLFGGFSSSFYDGYRSVLSIGSDYEELKPLYQLFFLLVHLNIFGEAYGKSVDRILHYYV</sequence>
<dbReference type="InterPro" id="IPR011009">
    <property type="entry name" value="Kinase-like_dom_sf"/>
</dbReference>
<keyword evidence="1" id="KW-0808">Transferase</keyword>
<accession>A0ABV2KSL2</accession>
<keyword evidence="1" id="KW-0418">Kinase</keyword>
<dbReference type="PANTHER" id="PTHR12149:SF8">
    <property type="entry name" value="PROTEIN-RIBULOSAMINE 3-KINASE"/>
    <property type="match status" value="1"/>
</dbReference>
<dbReference type="Proteomes" id="UP001549167">
    <property type="component" value="Unassembled WGS sequence"/>
</dbReference>
<evidence type="ECO:0000313" key="2">
    <source>
        <dbReference type="EMBL" id="MET3682568.1"/>
    </source>
</evidence>
<dbReference type="EMBL" id="JBEPMX010000002">
    <property type="protein sequence ID" value="MET3682568.1"/>
    <property type="molecule type" value="Genomic_DNA"/>
</dbReference>
<evidence type="ECO:0000313" key="3">
    <source>
        <dbReference type="Proteomes" id="UP001549167"/>
    </source>
</evidence>
<proteinExistence type="inferred from homology"/>
<keyword evidence="3" id="KW-1185">Reference proteome</keyword>
<dbReference type="PIRSF" id="PIRSF006221">
    <property type="entry name" value="Ketosamine-3-kinase"/>
    <property type="match status" value="1"/>
</dbReference>
<dbReference type="Gene3D" id="3.30.200.20">
    <property type="entry name" value="Phosphorylase Kinase, domain 1"/>
    <property type="match status" value="1"/>
</dbReference>
<dbReference type="InterPro" id="IPR016477">
    <property type="entry name" value="Fructo-/Ketosamine-3-kinase"/>
</dbReference>
<gene>
    <name evidence="2" type="ORF">ABID56_000649</name>
</gene>
<reference evidence="2 3" key="1">
    <citation type="submission" date="2024-06" db="EMBL/GenBank/DDBJ databases">
        <title>Genomic Encyclopedia of Type Strains, Phase IV (KMG-IV): sequencing the most valuable type-strain genomes for metagenomic binning, comparative biology and taxonomic classification.</title>
        <authorList>
            <person name="Goeker M."/>
        </authorList>
    </citation>
    <scope>NUCLEOTIDE SEQUENCE [LARGE SCALE GENOMIC DNA]</scope>
    <source>
        <strain evidence="2 3">DSM 23520</strain>
    </source>
</reference>
<comment type="similarity">
    <text evidence="1">Belongs to the fructosamine kinase family.</text>
</comment>
<name>A0ABV2KSL2_9BACI</name>
<protein>
    <submittedName>
        <fullName evidence="2">Fructosamine-3-kinase</fullName>
    </submittedName>
</protein>
<dbReference type="SUPFAM" id="SSF56112">
    <property type="entry name" value="Protein kinase-like (PK-like)"/>
    <property type="match status" value="1"/>
</dbReference>
<evidence type="ECO:0000256" key="1">
    <source>
        <dbReference type="PIRNR" id="PIRNR006221"/>
    </source>
</evidence>
<dbReference type="PANTHER" id="PTHR12149">
    <property type="entry name" value="FRUCTOSAMINE 3 KINASE-RELATED PROTEIN"/>
    <property type="match status" value="1"/>
</dbReference>
<dbReference type="Pfam" id="PF03881">
    <property type="entry name" value="Fructosamin_kin"/>
    <property type="match status" value="1"/>
</dbReference>
<comment type="caution">
    <text evidence="2">The sequence shown here is derived from an EMBL/GenBank/DDBJ whole genome shotgun (WGS) entry which is preliminary data.</text>
</comment>
<organism evidence="2 3">
    <name type="scientific">Alkalibacillus flavidus</name>
    <dbReference type="NCBI Taxonomy" id="546021"/>
    <lineage>
        <taxon>Bacteria</taxon>
        <taxon>Bacillati</taxon>
        <taxon>Bacillota</taxon>
        <taxon>Bacilli</taxon>
        <taxon>Bacillales</taxon>
        <taxon>Bacillaceae</taxon>
        <taxon>Alkalibacillus</taxon>
    </lineage>
</organism>
<dbReference type="RefSeq" id="WP_354219185.1">
    <property type="nucleotide sequence ID" value="NZ_JBEPMX010000002.1"/>
</dbReference>
<dbReference type="Gene3D" id="3.90.1200.10">
    <property type="match status" value="1"/>
</dbReference>